<evidence type="ECO:0000256" key="6">
    <source>
        <dbReference type="ARBA" id="ARBA00023136"/>
    </source>
</evidence>
<feature type="non-terminal residue" evidence="8">
    <location>
        <position position="164"/>
    </location>
</feature>
<sequence>MRTLFRNAAFRRLFLGRLVTNAGDSLYYVAAMWLVYELTGSEFYTGVAGFLVMAPAALQFLFGPLVDRLPLRRVFVWTQLLQGALVLVVPVAAHFEALSVALLLTVMPLLSLLNQPVYPAQSAALPRIVDRDGLVAANSLFTFAYQGVDAAFNAVGGVLIAAVG</sequence>
<dbReference type="GO" id="GO:0005886">
    <property type="term" value="C:plasma membrane"/>
    <property type="evidence" value="ECO:0007669"/>
    <property type="project" value="UniProtKB-SubCell"/>
</dbReference>
<dbReference type="Gene3D" id="1.20.1250.20">
    <property type="entry name" value="MFS general substrate transporter like domains"/>
    <property type="match status" value="1"/>
</dbReference>
<keyword evidence="4 7" id="KW-0812">Transmembrane</keyword>
<accession>A0ABD5S037</accession>
<evidence type="ECO:0000256" key="1">
    <source>
        <dbReference type="ARBA" id="ARBA00004651"/>
    </source>
</evidence>
<dbReference type="AlphaFoldDB" id="A0ABD5S037"/>
<keyword evidence="6 7" id="KW-0472">Membrane</keyword>
<comment type="subcellular location">
    <subcellularLocation>
        <location evidence="1">Cell membrane</location>
        <topology evidence="1">Multi-pass membrane protein</topology>
    </subcellularLocation>
</comment>
<evidence type="ECO:0000256" key="5">
    <source>
        <dbReference type="ARBA" id="ARBA00022989"/>
    </source>
</evidence>
<evidence type="ECO:0000256" key="2">
    <source>
        <dbReference type="ARBA" id="ARBA00022448"/>
    </source>
</evidence>
<protein>
    <submittedName>
        <fullName evidence="8">MFS transporter</fullName>
    </submittedName>
</protein>
<dbReference type="SUPFAM" id="SSF103473">
    <property type="entry name" value="MFS general substrate transporter"/>
    <property type="match status" value="1"/>
</dbReference>
<dbReference type="InterPro" id="IPR010290">
    <property type="entry name" value="TM_effector"/>
</dbReference>
<keyword evidence="3" id="KW-1003">Cell membrane</keyword>
<dbReference type="PANTHER" id="PTHR23513:SF6">
    <property type="entry name" value="MAJOR FACILITATOR SUPERFAMILY ASSOCIATED DOMAIN-CONTAINING PROTEIN"/>
    <property type="match status" value="1"/>
</dbReference>
<evidence type="ECO:0000313" key="9">
    <source>
        <dbReference type="Proteomes" id="UP001596328"/>
    </source>
</evidence>
<dbReference type="PANTHER" id="PTHR23513">
    <property type="entry name" value="INTEGRAL MEMBRANE EFFLUX PROTEIN-RELATED"/>
    <property type="match status" value="1"/>
</dbReference>
<gene>
    <name evidence="8" type="ORF">ACFQE1_09410</name>
</gene>
<keyword evidence="5 7" id="KW-1133">Transmembrane helix</keyword>
<feature type="transmembrane region" description="Helical" evidence="7">
    <location>
        <begin position="42"/>
        <end position="62"/>
    </location>
</feature>
<reference evidence="8 9" key="1">
    <citation type="journal article" date="2019" name="Int. J. Syst. Evol. Microbiol.">
        <title>The Global Catalogue of Microorganisms (GCM) 10K type strain sequencing project: providing services to taxonomists for standard genome sequencing and annotation.</title>
        <authorList>
            <consortium name="The Broad Institute Genomics Platform"/>
            <consortium name="The Broad Institute Genome Sequencing Center for Infectious Disease"/>
            <person name="Wu L."/>
            <person name="Ma J."/>
        </authorList>
    </citation>
    <scope>NUCLEOTIDE SEQUENCE [LARGE SCALE GENOMIC DNA]</scope>
    <source>
        <strain evidence="8 9">NBRC 111368</strain>
    </source>
</reference>
<dbReference type="InterPro" id="IPR036259">
    <property type="entry name" value="MFS_trans_sf"/>
</dbReference>
<dbReference type="EMBL" id="JBHSWU010000222">
    <property type="protein sequence ID" value="MFC6724587.1"/>
    <property type="molecule type" value="Genomic_DNA"/>
</dbReference>
<evidence type="ECO:0000313" key="8">
    <source>
        <dbReference type="EMBL" id="MFC6724587.1"/>
    </source>
</evidence>
<feature type="transmembrane region" description="Helical" evidence="7">
    <location>
        <begin position="12"/>
        <end position="36"/>
    </location>
</feature>
<evidence type="ECO:0000256" key="3">
    <source>
        <dbReference type="ARBA" id="ARBA00022475"/>
    </source>
</evidence>
<keyword evidence="2" id="KW-0813">Transport</keyword>
<keyword evidence="9" id="KW-1185">Reference proteome</keyword>
<organism evidence="8 9">
    <name type="scientific">Halobium palmae</name>
    <dbReference type="NCBI Taxonomy" id="1776492"/>
    <lineage>
        <taxon>Archaea</taxon>
        <taxon>Methanobacteriati</taxon>
        <taxon>Methanobacteriota</taxon>
        <taxon>Stenosarchaea group</taxon>
        <taxon>Halobacteria</taxon>
        <taxon>Halobacteriales</taxon>
        <taxon>Haloferacaceae</taxon>
        <taxon>Halobium</taxon>
    </lineage>
</organism>
<dbReference type="Proteomes" id="UP001596328">
    <property type="component" value="Unassembled WGS sequence"/>
</dbReference>
<comment type="caution">
    <text evidence="8">The sequence shown here is derived from an EMBL/GenBank/DDBJ whole genome shotgun (WGS) entry which is preliminary data.</text>
</comment>
<name>A0ABD5S037_9EURY</name>
<proteinExistence type="predicted"/>
<evidence type="ECO:0000256" key="4">
    <source>
        <dbReference type="ARBA" id="ARBA00022692"/>
    </source>
</evidence>
<evidence type="ECO:0000256" key="7">
    <source>
        <dbReference type="SAM" id="Phobius"/>
    </source>
</evidence>
<dbReference type="Pfam" id="PF05977">
    <property type="entry name" value="MFS_3"/>
    <property type="match status" value="1"/>
</dbReference>